<dbReference type="PANTHER" id="PTHR32507">
    <property type="entry name" value="NA(+)/H(+) ANTIPORTER 1"/>
    <property type="match status" value="1"/>
</dbReference>
<feature type="transmembrane region" description="Helical" evidence="9">
    <location>
        <begin position="12"/>
        <end position="29"/>
    </location>
</feature>
<evidence type="ECO:0000256" key="7">
    <source>
        <dbReference type="ARBA" id="ARBA00023065"/>
    </source>
</evidence>
<evidence type="ECO:0000256" key="5">
    <source>
        <dbReference type="ARBA" id="ARBA00022692"/>
    </source>
</evidence>
<keyword evidence="6 9" id="KW-1133">Transmembrane helix</keyword>
<feature type="transmembrane region" description="Helical" evidence="9">
    <location>
        <begin position="303"/>
        <end position="325"/>
    </location>
</feature>
<comment type="subcellular location">
    <subcellularLocation>
        <location evidence="1">Cell membrane</location>
        <topology evidence="1">Multi-pass membrane protein</topology>
    </subcellularLocation>
</comment>
<keyword evidence="2" id="KW-0813">Transport</keyword>
<keyword evidence="12" id="KW-1185">Reference proteome</keyword>
<feature type="transmembrane region" description="Helical" evidence="9">
    <location>
        <begin position="332"/>
        <end position="355"/>
    </location>
</feature>
<feature type="transmembrane region" description="Helical" evidence="9">
    <location>
        <begin position="361"/>
        <end position="386"/>
    </location>
</feature>
<keyword evidence="8 9" id="KW-0472">Membrane</keyword>
<feature type="transmembrane region" description="Helical" evidence="9">
    <location>
        <begin position="61"/>
        <end position="79"/>
    </location>
</feature>
<evidence type="ECO:0000256" key="6">
    <source>
        <dbReference type="ARBA" id="ARBA00022989"/>
    </source>
</evidence>
<gene>
    <name evidence="11" type="ORF">ACFSL2_15400</name>
</gene>
<comment type="caution">
    <text evidence="11">The sequence shown here is derived from an EMBL/GenBank/DDBJ whole genome shotgun (WGS) entry which is preliminary data.</text>
</comment>
<dbReference type="Pfam" id="PF02080">
    <property type="entry name" value="TrkA_C"/>
    <property type="match status" value="1"/>
</dbReference>
<feature type="transmembrane region" description="Helical" evidence="9">
    <location>
        <begin position="186"/>
        <end position="213"/>
    </location>
</feature>
<dbReference type="PROSITE" id="PS51202">
    <property type="entry name" value="RCK_C"/>
    <property type="match status" value="1"/>
</dbReference>
<feature type="transmembrane region" description="Helical" evidence="9">
    <location>
        <begin position="220"/>
        <end position="238"/>
    </location>
</feature>
<dbReference type="NCBIfam" id="NF003715">
    <property type="entry name" value="PRK05326.1-2"/>
    <property type="match status" value="1"/>
</dbReference>
<feature type="transmembrane region" description="Helical" evidence="9">
    <location>
        <begin position="274"/>
        <end position="291"/>
    </location>
</feature>
<organism evidence="11 12">
    <name type="scientific">Promicromonospora aerolata</name>
    <dbReference type="NCBI Taxonomy" id="195749"/>
    <lineage>
        <taxon>Bacteria</taxon>
        <taxon>Bacillati</taxon>
        <taxon>Actinomycetota</taxon>
        <taxon>Actinomycetes</taxon>
        <taxon>Micrococcales</taxon>
        <taxon>Promicromonosporaceae</taxon>
        <taxon>Promicromonospora</taxon>
    </lineage>
</organism>
<dbReference type="EMBL" id="JBHUHF010000001">
    <property type="protein sequence ID" value="MFD2026900.1"/>
    <property type="molecule type" value="Genomic_DNA"/>
</dbReference>
<dbReference type="SUPFAM" id="SSF116726">
    <property type="entry name" value="TrkA C-terminal domain-like"/>
    <property type="match status" value="1"/>
</dbReference>
<evidence type="ECO:0000313" key="11">
    <source>
        <dbReference type="EMBL" id="MFD2026900.1"/>
    </source>
</evidence>
<dbReference type="InterPro" id="IPR038770">
    <property type="entry name" value="Na+/solute_symporter_sf"/>
</dbReference>
<feature type="transmembrane region" description="Helical" evidence="9">
    <location>
        <begin position="91"/>
        <end position="114"/>
    </location>
</feature>
<dbReference type="Pfam" id="PF00999">
    <property type="entry name" value="Na_H_Exchanger"/>
    <property type="match status" value="1"/>
</dbReference>
<dbReference type="Gene3D" id="3.30.70.1450">
    <property type="entry name" value="Regulator of K+ conductance, C-terminal domain"/>
    <property type="match status" value="1"/>
</dbReference>
<keyword evidence="4" id="KW-1003">Cell membrane</keyword>
<protein>
    <submittedName>
        <fullName evidence="11">Potassium/proton antiporter</fullName>
    </submittedName>
</protein>
<dbReference type="PANTHER" id="PTHR32507:SF7">
    <property type="entry name" value="K(+)_H(+) ANTIPORTER NHAP2"/>
    <property type="match status" value="1"/>
</dbReference>
<evidence type="ECO:0000256" key="2">
    <source>
        <dbReference type="ARBA" id="ARBA00022448"/>
    </source>
</evidence>
<proteinExistence type="predicted"/>
<feature type="transmembrane region" description="Helical" evidence="9">
    <location>
        <begin position="120"/>
        <end position="142"/>
    </location>
</feature>
<evidence type="ECO:0000256" key="1">
    <source>
        <dbReference type="ARBA" id="ARBA00004651"/>
    </source>
</evidence>
<dbReference type="InterPro" id="IPR006153">
    <property type="entry name" value="Cation/H_exchanger_TM"/>
</dbReference>
<evidence type="ECO:0000256" key="8">
    <source>
        <dbReference type="ARBA" id="ARBA00023136"/>
    </source>
</evidence>
<feature type="domain" description="RCK C-terminal" evidence="10">
    <location>
        <begin position="404"/>
        <end position="485"/>
    </location>
</feature>
<dbReference type="InterPro" id="IPR006037">
    <property type="entry name" value="RCK_C"/>
</dbReference>
<dbReference type="NCBIfam" id="NF003716">
    <property type="entry name" value="PRK05326.1-3"/>
    <property type="match status" value="1"/>
</dbReference>
<dbReference type="InterPro" id="IPR036721">
    <property type="entry name" value="RCK_C_sf"/>
</dbReference>
<name>A0ABW4VB49_9MICO</name>
<dbReference type="Proteomes" id="UP001597338">
    <property type="component" value="Unassembled WGS sequence"/>
</dbReference>
<reference evidence="12" key="1">
    <citation type="journal article" date="2019" name="Int. J. Syst. Evol. Microbiol.">
        <title>The Global Catalogue of Microorganisms (GCM) 10K type strain sequencing project: providing services to taxonomists for standard genome sequencing and annotation.</title>
        <authorList>
            <consortium name="The Broad Institute Genomics Platform"/>
            <consortium name="The Broad Institute Genome Sequencing Center for Infectious Disease"/>
            <person name="Wu L."/>
            <person name="Ma J."/>
        </authorList>
    </citation>
    <scope>NUCLEOTIDE SEQUENCE [LARGE SCALE GENOMIC DNA]</scope>
    <source>
        <strain evidence="12">CCM 7043</strain>
    </source>
</reference>
<dbReference type="RefSeq" id="WP_377198704.1">
    <property type="nucleotide sequence ID" value="NZ_JBHUHF010000001.1"/>
</dbReference>
<keyword evidence="7" id="KW-0406">Ion transport</keyword>
<evidence type="ECO:0000259" key="10">
    <source>
        <dbReference type="PROSITE" id="PS51202"/>
    </source>
</evidence>
<evidence type="ECO:0000256" key="3">
    <source>
        <dbReference type="ARBA" id="ARBA00022449"/>
    </source>
</evidence>
<dbReference type="Gene3D" id="1.20.1530.20">
    <property type="match status" value="1"/>
</dbReference>
<evidence type="ECO:0000256" key="9">
    <source>
        <dbReference type="SAM" id="Phobius"/>
    </source>
</evidence>
<sequence length="493" mass="51213">MTVQLPADGWILGSGLLLIAAILAAGFANRIRMPGLLLFLALGMIIADDGLALITLDDPRIAQIGGSIALLLILFEGGLTTKPGDIRRAAAPGIVLATVAVGITAALVGVGTYLLLDVDLLTALLIGAVVASTDAAAVFAMLRRAPLPRKLASLLEVESGANDPIAIMLTIGLIATWQGTPTTGEWITFAILQLGGGIVVGALIGLAGSWLLTRVSLGPAGVYPVLALGIAGLSYGGAALLGASGFLAVYITGLLVGARAPLHRRGIRSFHEGLSNTAEVGLFLMLGMLVFPSELPAVVVPGLAITVILVLVARPVAVTACLVWFGYSWREIVFISWVGLRGAVPIVLATFPFVAGYPDGALIFNVVFFVVLVSATVQGVSISTAARWLGLSRESEASTLSPVATDVPLSDVNTELIEVRATRGLYIVGKRLDDLDPPHGLVTTIVRGSRVLIPTPRTTIREGDLIILAMPRRTDTSRLVTAWAKGESGIASE</sequence>
<keyword evidence="5 9" id="KW-0812">Transmembrane</keyword>
<accession>A0ABW4VB49</accession>
<feature type="transmembrane region" description="Helical" evidence="9">
    <location>
        <begin position="36"/>
        <end position="55"/>
    </location>
</feature>
<evidence type="ECO:0000313" key="12">
    <source>
        <dbReference type="Proteomes" id="UP001597338"/>
    </source>
</evidence>
<keyword evidence="3" id="KW-0050">Antiport</keyword>
<evidence type="ECO:0000256" key="4">
    <source>
        <dbReference type="ARBA" id="ARBA00022475"/>
    </source>
</evidence>